<dbReference type="NCBIfam" id="TIGR01352">
    <property type="entry name" value="tonB_Cterm"/>
    <property type="match status" value="1"/>
</dbReference>
<evidence type="ECO:0000256" key="2">
    <source>
        <dbReference type="ARBA" id="ARBA00022692"/>
    </source>
</evidence>
<evidence type="ECO:0000313" key="7">
    <source>
        <dbReference type="Proteomes" id="UP001058267"/>
    </source>
</evidence>
<evidence type="ECO:0000313" key="6">
    <source>
        <dbReference type="EMBL" id="UWN64625.1"/>
    </source>
</evidence>
<sequence>MYYYDPDNKNPRRWAAVAAAVYCVLLAGSFALVSFDVSQAVEKPGDTILVDFTEPPVPEPPKPPVKIATEPRVHDVAAPVEQTAQVAGKDEVTQTPNPKALFKMNKGGADEPDNAGNPRAPQGEDKASGTGPGLNPDGLDQLDQGLKGRGLVGNLPRPNQPENKSGVVLIRVTVDASGRVTSAAYEPKGSTTSDVELVNEARKAALRTRFSESRAVIEGGTITYIFRLKAE</sequence>
<gene>
    <name evidence="6" type="ORF">NQ519_12840</name>
</gene>
<keyword evidence="2" id="KW-0812">Transmembrane</keyword>
<name>A0ABY5V4Z0_9BACT</name>
<evidence type="ECO:0000256" key="1">
    <source>
        <dbReference type="ARBA" id="ARBA00004167"/>
    </source>
</evidence>
<keyword evidence="4" id="KW-0472">Membrane</keyword>
<keyword evidence="7" id="KW-1185">Reference proteome</keyword>
<protein>
    <submittedName>
        <fullName evidence="6">Energy transducer TonB</fullName>
    </submittedName>
</protein>
<evidence type="ECO:0000256" key="3">
    <source>
        <dbReference type="ARBA" id="ARBA00022989"/>
    </source>
</evidence>
<comment type="subcellular location">
    <subcellularLocation>
        <location evidence="1">Membrane</location>
        <topology evidence="1">Single-pass membrane protein</topology>
    </subcellularLocation>
</comment>
<dbReference type="Proteomes" id="UP001058267">
    <property type="component" value="Chromosome"/>
</dbReference>
<dbReference type="RefSeq" id="WP_019150758.1">
    <property type="nucleotide sequence ID" value="NZ_CP102252.1"/>
</dbReference>
<keyword evidence="3" id="KW-1133">Transmembrane helix</keyword>
<evidence type="ECO:0000256" key="5">
    <source>
        <dbReference type="SAM" id="MobiDB-lite"/>
    </source>
</evidence>
<dbReference type="EMBL" id="CP102252">
    <property type="protein sequence ID" value="UWN64625.1"/>
    <property type="molecule type" value="Genomic_DNA"/>
</dbReference>
<reference evidence="6" key="1">
    <citation type="journal article" date="2022" name="Cell">
        <title>Design, construction, and in vivo augmentation of a complex gut microbiome.</title>
        <authorList>
            <person name="Cheng A.G."/>
            <person name="Ho P.Y."/>
            <person name="Aranda-Diaz A."/>
            <person name="Jain S."/>
            <person name="Yu F.B."/>
            <person name="Meng X."/>
            <person name="Wang M."/>
            <person name="Iakiviak M."/>
            <person name="Nagashima K."/>
            <person name="Zhao A."/>
            <person name="Murugkar P."/>
            <person name="Patil A."/>
            <person name="Atabakhsh K."/>
            <person name="Weakley A."/>
            <person name="Yan J."/>
            <person name="Brumbaugh A.R."/>
            <person name="Higginbottom S."/>
            <person name="Dimas A."/>
            <person name="Shiver A.L."/>
            <person name="Deutschbauer A."/>
            <person name="Neff N."/>
            <person name="Sonnenburg J.L."/>
            <person name="Huang K.C."/>
            <person name="Fischbach M.A."/>
        </authorList>
    </citation>
    <scope>NUCLEOTIDE SEQUENCE</scope>
    <source>
        <strain evidence="6">JC50</strain>
    </source>
</reference>
<accession>A0ABY5V4Z0</accession>
<organism evidence="6 7">
    <name type="scientific">Alistipes senegalensis JC50</name>
    <dbReference type="NCBI Taxonomy" id="1033732"/>
    <lineage>
        <taxon>Bacteria</taxon>
        <taxon>Pseudomonadati</taxon>
        <taxon>Bacteroidota</taxon>
        <taxon>Bacteroidia</taxon>
        <taxon>Bacteroidales</taxon>
        <taxon>Rikenellaceae</taxon>
        <taxon>Alistipes</taxon>
    </lineage>
</organism>
<dbReference type="InterPro" id="IPR006260">
    <property type="entry name" value="TonB/TolA_C"/>
</dbReference>
<feature type="region of interest" description="Disordered" evidence="5">
    <location>
        <begin position="86"/>
        <end position="166"/>
    </location>
</feature>
<proteinExistence type="predicted"/>
<evidence type="ECO:0000256" key="4">
    <source>
        <dbReference type="ARBA" id="ARBA00023136"/>
    </source>
</evidence>